<sequence length="253" mass="25887">MGAAESIGRWSAHTAGPAAVNVSSLSAARARPGASARPAAPEAWARELEGRVGEHLEASAQAILGLRSQSALIGRWSAVLAERLHAGARLLAAGNGGSAAEAQHLTAELVGRYDGDRPAYSAIALHADTSAVTAIGNDYGYAEVFARQVRAHARPGDIVLLLSTSGASANLLAAAGAARDCGALTWALTGPAPNPLASAVDEVLALEARSCHVQESQLVAIHALCEGFDACVAELEGRSSRQHGETRQHGEEG</sequence>
<dbReference type="InterPro" id="IPR046348">
    <property type="entry name" value="SIS_dom_sf"/>
</dbReference>
<feature type="domain" description="SIS" evidence="1">
    <location>
        <begin position="80"/>
        <end position="238"/>
    </location>
</feature>
<comment type="caution">
    <text evidence="2">The sequence shown here is derived from an EMBL/GenBank/DDBJ whole genome shotgun (WGS) entry which is preliminary data.</text>
</comment>
<dbReference type="CDD" id="cd05006">
    <property type="entry name" value="SIS_GmhA"/>
    <property type="match status" value="1"/>
</dbReference>
<reference evidence="2 3" key="1">
    <citation type="submission" date="2024-05" db="EMBL/GenBank/DDBJ databases">
        <title>Sinomonas sp. nov., isolated from a waste landfill.</title>
        <authorList>
            <person name="Zhao Y."/>
        </authorList>
    </citation>
    <scope>NUCLEOTIDE SEQUENCE [LARGE SCALE GENOMIC DNA]</scope>
    <source>
        <strain evidence="2 3">CCTCC AB2014300</strain>
    </source>
</reference>
<dbReference type="EMBL" id="JBDFRB010000007">
    <property type="protein sequence ID" value="MEN2744885.1"/>
    <property type="molecule type" value="Genomic_DNA"/>
</dbReference>
<dbReference type="InterPro" id="IPR050099">
    <property type="entry name" value="SIS_GmhA/DiaA_subfam"/>
</dbReference>
<evidence type="ECO:0000259" key="1">
    <source>
        <dbReference type="PROSITE" id="PS51464"/>
    </source>
</evidence>
<name>A0ABU9X0E2_9MICC</name>
<dbReference type="InterPro" id="IPR035461">
    <property type="entry name" value="GmhA/DiaA"/>
</dbReference>
<accession>A0ABU9X0E2</accession>
<gene>
    <name evidence="2" type="ORF">ABCQ75_10085</name>
</gene>
<organism evidence="2 3">
    <name type="scientific">Sinomonas halotolerans</name>
    <dbReference type="NCBI Taxonomy" id="1644133"/>
    <lineage>
        <taxon>Bacteria</taxon>
        <taxon>Bacillati</taxon>
        <taxon>Actinomycetota</taxon>
        <taxon>Actinomycetes</taxon>
        <taxon>Micrococcales</taxon>
        <taxon>Micrococcaceae</taxon>
        <taxon>Sinomonas</taxon>
    </lineage>
</organism>
<dbReference type="Proteomes" id="UP001422074">
    <property type="component" value="Unassembled WGS sequence"/>
</dbReference>
<proteinExistence type="predicted"/>
<evidence type="ECO:0000313" key="2">
    <source>
        <dbReference type="EMBL" id="MEN2744885.1"/>
    </source>
</evidence>
<protein>
    <submittedName>
        <fullName evidence="2">SIS domain-containing protein</fullName>
    </submittedName>
</protein>
<dbReference type="PROSITE" id="PS51464">
    <property type="entry name" value="SIS"/>
    <property type="match status" value="1"/>
</dbReference>
<keyword evidence="3" id="KW-1185">Reference proteome</keyword>
<dbReference type="PANTHER" id="PTHR30390">
    <property type="entry name" value="SEDOHEPTULOSE 7-PHOSPHATE ISOMERASE / DNAA INITIATOR-ASSOCIATING FACTOR FOR REPLICATION INITIATION"/>
    <property type="match status" value="1"/>
</dbReference>
<dbReference type="RefSeq" id="WP_345885221.1">
    <property type="nucleotide sequence ID" value="NZ_JBDFRB010000007.1"/>
</dbReference>
<dbReference type="Gene3D" id="3.40.50.10490">
    <property type="entry name" value="Glucose-6-phosphate isomerase like protein, domain 1"/>
    <property type="match status" value="1"/>
</dbReference>
<dbReference type="InterPro" id="IPR001347">
    <property type="entry name" value="SIS_dom"/>
</dbReference>
<dbReference type="SUPFAM" id="SSF53697">
    <property type="entry name" value="SIS domain"/>
    <property type="match status" value="1"/>
</dbReference>
<dbReference type="PANTHER" id="PTHR30390:SF6">
    <property type="entry name" value="DNAA INITIATOR-ASSOCIATING PROTEIN DIAA"/>
    <property type="match status" value="1"/>
</dbReference>
<dbReference type="Pfam" id="PF13580">
    <property type="entry name" value="SIS_2"/>
    <property type="match status" value="1"/>
</dbReference>
<evidence type="ECO:0000313" key="3">
    <source>
        <dbReference type="Proteomes" id="UP001422074"/>
    </source>
</evidence>